<evidence type="ECO:0000313" key="2">
    <source>
        <dbReference type="Proteomes" id="UP000249633"/>
    </source>
</evidence>
<dbReference type="AlphaFoldDB" id="A0A2W5DVX5"/>
<protein>
    <recommendedName>
        <fullName evidence="3">Peptidase A2 domain-containing protein</fullName>
    </recommendedName>
</protein>
<sequence>MLLIDSGGQAALALRADWGANEARSAASAPGSQDAQGRSHGGRVMSVRSLELNGQAVTPPPAQTWGKTRPPAGVDGYLGWGWLSQQRWVLDYRAQHLQLLGTEDPLPASCGALPQRFELLGSLPYLRLSTADGTPLALGLDSGASRNVVRTEQAALVSGPLHWGGQTLAAGDFASAPLQLPVIAGFLGQDFLSRHRVCVDPQQRLLWVQPL</sequence>
<gene>
    <name evidence="1" type="ORF">DI603_08110</name>
</gene>
<name>A0A2W5DVX5_9BURK</name>
<dbReference type="Proteomes" id="UP000249633">
    <property type="component" value="Unassembled WGS sequence"/>
</dbReference>
<evidence type="ECO:0008006" key="3">
    <source>
        <dbReference type="Google" id="ProtNLM"/>
    </source>
</evidence>
<comment type="caution">
    <text evidence="1">The sequence shown here is derived from an EMBL/GenBank/DDBJ whole genome shotgun (WGS) entry which is preliminary data.</text>
</comment>
<accession>A0A2W5DVX5</accession>
<reference evidence="1 2" key="1">
    <citation type="submission" date="2017-08" db="EMBL/GenBank/DDBJ databases">
        <title>Infants hospitalized years apart are colonized by the same room-sourced microbial strains.</title>
        <authorList>
            <person name="Brooks B."/>
            <person name="Olm M.R."/>
            <person name="Firek B.A."/>
            <person name="Baker R."/>
            <person name="Thomas B.C."/>
            <person name="Morowitz M.J."/>
            <person name="Banfield J.F."/>
        </authorList>
    </citation>
    <scope>NUCLEOTIDE SEQUENCE [LARGE SCALE GENOMIC DNA]</scope>
    <source>
        <strain evidence="1">S2_012_000_R2_81</strain>
    </source>
</reference>
<proteinExistence type="predicted"/>
<dbReference type="EMBL" id="QFOD01000006">
    <property type="protein sequence ID" value="PZP33327.1"/>
    <property type="molecule type" value="Genomic_DNA"/>
</dbReference>
<organism evidence="1 2">
    <name type="scientific">Roseateles depolymerans</name>
    <dbReference type="NCBI Taxonomy" id="76731"/>
    <lineage>
        <taxon>Bacteria</taxon>
        <taxon>Pseudomonadati</taxon>
        <taxon>Pseudomonadota</taxon>
        <taxon>Betaproteobacteria</taxon>
        <taxon>Burkholderiales</taxon>
        <taxon>Sphaerotilaceae</taxon>
        <taxon>Roseateles</taxon>
    </lineage>
</organism>
<evidence type="ECO:0000313" key="1">
    <source>
        <dbReference type="EMBL" id="PZP33327.1"/>
    </source>
</evidence>